<evidence type="ECO:0000313" key="2">
    <source>
        <dbReference type="EMBL" id="KAF2601002.1"/>
    </source>
</evidence>
<organism evidence="1">
    <name type="scientific">Brassica cretica</name>
    <name type="common">Mustard</name>
    <dbReference type="NCBI Taxonomy" id="69181"/>
    <lineage>
        <taxon>Eukaryota</taxon>
        <taxon>Viridiplantae</taxon>
        <taxon>Streptophyta</taxon>
        <taxon>Embryophyta</taxon>
        <taxon>Tracheophyta</taxon>
        <taxon>Spermatophyta</taxon>
        <taxon>Magnoliopsida</taxon>
        <taxon>eudicotyledons</taxon>
        <taxon>Gunneridae</taxon>
        <taxon>Pentapetalae</taxon>
        <taxon>rosids</taxon>
        <taxon>malvids</taxon>
        <taxon>Brassicales</taxon>
        <taxon>Brassicaceae</taxon>
        <taxon>Brassiceae</taxon>
        <taxon>Brassica</taxon>
    </lineage>
</organism>
<protein>
    <submittedName>
        <fullName evidence="1">Uncharacterized protein</fullName>
    </submittedName>
</protein>
<dbReference type="Proteomes" id="UP000712281">
    <property type="component" value="Unassembled WGS sequence"/>
</dbReference>
<dbReference type="EMBL" id="QGKW02000717">
    <property type="protein sequence ID" value="KAF2601002.1"/>
    <property type="molecule type" value="Genomic_DNA"/>
</dbReference>
<reference evidence="1" key="1">
    <citation type="submission" date="2019-12" db="EMBL/GenBank/DDBJ databases">
        <title>Genome sequencing and annotation of Brassica cretica.</title>
        <authorList>
            <person name="Studholme D.J."/>
            <person name="Sarris P.F."/>
        </authorList>
    </citation>
    <scope>NUCLEOTIDE SEQUENCE</scope>
    <source>
        <strain evidence="2">PFS-001/15</strain>
        <strain evidence="1">PFS-102/07</strain>
        <tissue evidence="1">Leaf</tissue>
    </source>
</reference>
<dbReference type="EMBL" id="QGKY02001250">
    <property type="protein sequence ID" value="KAF2561672.1"/>
    <property type="molecule type" value="Genomic_DNA"/>
</dbReference>
<accession>A0A8S9HY01</accession>
<evidence type="ECO:0000313" key="1">
    <source>
        <dbReference type="EMBL" id="KAF2561672.1"/>
    </source>
</evidence>
<comment type="caution">
    <text evidence="1">The sequence shown here is derived from an EMBL/GenBank/DDBJ whole genome shotgun (WGS) entry which is preliminary data.</text>
</comment>
<name>A0A8S9HY01_BRACR</name>
<dbReference type="AlphaFoldDB" id="A0A8S9HY01"/>
<gene>
    <name evidence="2" type="ORF">F2Q68_00007051</name>
    <name evidence="1" type="ORF">F2Q70_00014018</name>
</gene>
<sequence length="93" mass="10366">MVLTNDDDTVGYLTNELQFLFGVEIIRTLPAGMDNVPMFRNIMENELSRKEAKRLAKLALASLCQIAYGYLAPFVSLATTPNLIRIISSPMSK</sequence>
<proteinExistence type="predicted"/>